<dbReference type="Gene3D" id="1.25.40.20">
    <property type="entry name" value="Ankyrin repeat-containing domain"/>
    <property type="match status" value="1"/>
</dbReference>
<evidence type="ECO:0000313" key="5">
    <source>
        <dbReference type="EMBL" id="KAK1687295.1"/>
    </source>
</evidence>
<evidence type="ECO:0000313" key="6">
    <source>
        <dbReference type="Proteomes" id="UP001224890"/>
    </source>
</evidence>
<dbReference type="PANTHER" id="PTHR24171">
    <property type="entry name" value="ANKYRIN REPEAT DOMAIN-CONTAINING PROTEIN 39-RELATED"/>
    <property type="match status" value="1"/>
</dbReference>
<accession>A0AAJ0EV77</accession>
<dbReference type="PROSITE" id="PS50088">
    <property type="entry name" value="ANK_REPEAT"/>
    <property type="match status" value="1"/>
</dbReference>
<comment type="caution">
    <text evidence="5">The sequence shown here is derived from an EMBL/GenBank/DDBJ whole genome shotgun (WGS) entry which is preliminary data.</text>
</comment>
<keyword evidence="2 3" id="KW-0040">ANK repeat</keyword>
<dbReference type="PROSITE" id="PS50297">
    <property type="entry name" value="ANK_REP_REGION"/>
    <property type="match status" value="1"/>
</dbReference>
<feature type="repeat" description="ANK" evidence="3">
    <location>
        <begin position="259"/>
        <end position="291"/>
    </location>
</feature>
<dbReference type="Proteomes" id="UP001224890">
    <property type="component" value="Unassembled WGS sequence"/>
</dbReference>
<dbReference type="EMBL" id="JAHMHR010000015">
    <property type="protein sequence ID" value="KAK1687295.1"/>
    <property type="molecule type" value="Genomic_DNA"/>
</dbReference>
<dbReference type="GO" id="GO:0004842">
    <property type="term" value="F:ubiquitin-protein transferase activity"/>
    <property type="evidence" value="ECO:0007669"/>
    <property type="project" value="TreeGrafter"/>
</dbReference>
<organism evidence="5 6">
    <name type="scientific">Colletotrichum godetiae</name>
    <dbReference type="NCBI Taxonomy" id="1209918"/>
    <lineage>
        <taxon>Eukaryota</taxon>
        <taxon>Fungi</taxon>
        <taxon>Dikarya</taxon>
        <taxon>Ascomycota</taxon>
        <taxon>Pezizomycotina</taxon>
        <taxon>Sordariomycetes</taxon>
        <taxon>Hypocreomycetidae</taxon>
        <taxon>Glomerellales</taxon>
        <taxon>Glomerellaceae</taxon>
        <taxon>Colletotrichum</taxon>
        <taxon>Colletotrichum acutatum species complex</taxon>
    </lineage>
</organism>
<dbReference type="GeneID" id="85456684"/>
<dbReference type="GO" id="GO:0085020">
    <property type="term" value="P:protein K6-linked ubiquitination"/>
    <property type="evidence" value="ECO:0007669"/>
    <property type="project" value="TreeGrafter"/>
</dbReference>
<dbReference type="InterPro" id="IPR002110">
    <property type="entry name" value="Ankyrin_rpt"/>
</dbReference>
<keyword evidence="1" id="KW-0677">Repeat</keyword>
<evidence type="ECO:0000256" key="1">
    <source>
        <dbReference type="ARBA" id="ARBA00022737"/>
    </source>
</evidence>
<dbReference type="InterPro" id="IPR036770">
    <property type="entry name" value="Ankyrin_rpt-contain_sf"/>
</dbReference>
<dbReference type="AlphaFoldDB" id="A0AAJ0EV77"/>
<gene>
    <name evidence="5" type="ORF">BDP55DRAFT_630495</name>
</gene>
<protein>
    <recommendedName>
        <fullName evidence="4">Single-strand DNA deaminase toxin A-like C-terminal domain-containing protein</fullName>
    </recommendedName>
</protein>
<evidence type="ECO:0000256" key="2">
    <source>
        <dbReference type="ARBA" id="ARBA00023043"/>
    </source>
</evidence>
<sequence length="540" mass="60901">MASTTQNSTLPSLSLASKFQRLNGSRAIARVLRWDTTWTLAQCPFCEQPHRHTISFFPSGEESVRQPRSNSPYTFRGLEPETMWLFIAPCITAGYTYRLVFPFEKHDAVRKLSWQIGTSLSDKTDNSHFECFETVSFQDPGVNPLPEPTRSSQSNSLMDHFESISIKDHAVPFGNQRRDNVISSAQARDLPKFRTEANEKGDRWGCVHDYPTCPHFNHDLRIEGTLGSPRLSIEVAHGNRTNVQELLRLGVDINAGDNRGRTPLMEAALWTRVELVGILLAAGASATQKDRDGRVAADFAEENDRNDEEREYRHVDYAEKPFKSKSRRRHIRALLGVAPPIHSQLAKTNLANLSQPRFVKSSDAKTAVLINLKRGIPIARQDQTVGVLIRGGSFETVVAVGGWAGIGTQSPLIGSEFSKLDSNYWAYKTLSFAKRIGFVFEPHELDPSSAQGLHHASHVEAQLLCFVADKHQLFVEDVDDRDRQIKLEILFHYQHMETLTKAEIVISQKPFSSCLLFMEYVAKRMWLDFVVVVAKEIILT</sequence>
<reference evidence="5" key="1">
    <citation type="submission" date="2021-06" db="EMBL/GenBank/DDBJ databases">
        <title>Comparative genomics, transcriptomics and evolutionary studies reveal genomic signatures of adaptation to plant cell wall in hemibiotrophic fungi.</title>
        <authorList>
            <consortium name="DOE Joint Genome Institute"/>
            <person name="Baroncelli R."/>
            <person name="Diaz J.F."/>
            <person name="Benocci T."/>
            <person name="Peng M."/>
            <person name="Battaglia E."/>
            <person name="Haridas S."/>
            <person name="Andreopoulos W."/>
            <person name="Labutti K."/>
            <person name="Pangilinan J."/>
            <person name="Floch G.L."/>
            <person name="Makela M.R."/>
            <person name="Henrissat B."/>
            <person name="Grigoriev I.V."/>
            <person name="Crouch J.A."/>
            <person name="De Vries R.P."/>
            <person name="Sukno S.A."/>
            <person name="Thon M.R."/>
        </authorList>
    </citation>
    <scope>NUCLEOTIDE SEQUENCE</scope>
    <source>
        <strain evidence="5">CBS 193.32</strain>
    </source>
</reference>
<dbReference type="InterPro" id="IPR057517">
    <property type="entry name" value="SsdA-like_C"/>
</dbReference>
<proteinExistence type="predicted"/>
<dbReference type="SUPFAM" id="SSF48403">
    <property type="entry name" value="Ankyrin repeat"/>
    <property type="match status" value="1"/>
</dbReference>
<dbReference type="Pfam" id="PF00023">
    <property type="entry name" value="Ank"/>
    <property type="match status" value="1"/>
</dbReference>
<dbReference type="PANTHER" id="PTHR24171:SF8">
    <property type="entry name" value="BRCA1-ASSOCIATED RING DOMAIN PROTEIN 1"/>
    <property type="match status" value="1"/>
</dbReference>
<feature type="domain" description="Single-strand DNA deaminase toxin A-like C-terminal" evidence="4">
    <location>
        <begin position="402"/>
        <end position="464"/>
    </location>
</feature>
<evidence type="ECO:0000259" key="4">
    <source>
        <dbReference type="Pfam" id="PF24120"/>
    </source>
</evidence>
<keyword evidence="6" id="KW-1185">Reference proteome</keyword>
<dbReference type="Pfam" id="PF24120">
    <property type="entry name" value="SsdA_C"/>
    <property type="match status" value="1"/>
</dbReference>
<name>A0AAJ0EV77_9PEZI</name>
<evidence type="ECO:0000256" key="3">
    <source>
        <dbReference type="PROSITE-ProRule" id="PRU00023"/>
    </source>
</evidence>
<dbReference type="SMART" id="SM00248">
    <property type="entry name" value="ANK"/>
    <property type="match status" value="2"/>
</dbReference>
<dbReference type="RefSeq" id="XP_060430990.1">
    <property type="nucleotide sequence ID" value="XM_060572158.1"/>
</dbReference>